<sequence>MGDPEPSDTASEMIVLHKHGDVIFELGKGDEPPARLLVSSHVLTMVSPVFRAMFTGGFAESQGISSASPRIVSLPDDDRDAMELICRVLHFDTAAIPRKLNLFAVVDVVVLSDKYNCTAALRPYGMVWIAALMDEACDEGFERLLVVAYGLDLPESFFNLTRELMLERPVRIRKTLWYYESAMIIPDHELLLKKLETQRMENRKQIIAIFDDVIAPAIKGCQYQPRGCLLHITGIYYVALGNIGLWPLSDHIHEMTLQEIRDKVSEMYPIVPIWLPCHPDLCPCGSLVASGGMEIKKTLSRALEDLFDQCEGLCLDCWKEGRKLYDEEKCRVEHRNSSSSSSGSLSPQTGNEYDSDSSNA</sequence>
<feature type="compositionally biased region" description="Low complexity" evidence="1">
    <location>
        <begin position="337"/>
        <end position="346"/>
    </location>
</feature>
<keyword evidence="4" id="KW-1185">Reference proteome</keyword>
<protein>
    <recommendedName>
        <fullName evidence="2">BTB domain-containing protein</fullName>
    </recommendedName>
</protein>
<dbReference type="Proteomes" id="UP000799750">
    <property type="component" value="Unassembled WGS sequence"/>
</dbReference>
<dbReference type="InterPro" id="IPR011333">
    <property type="entry name" value="SKP1/BTB/POZ_sf"/>
</dbReference>
<dbReference type="Gene3D" id="3.30.710.10">
    <property type="entry name" value="Potassium Channel Kv1.1, Chain A"/>
    <property type="match status" value="1"/>
</dbReference>
<dbReference type="SUPFAM" id="SSF54695">
    <property type="entry name" value="POZ domain"/>
    <property type="match status" value="1"/>
</dbReference>
<dbReference type="PROSITE" id="PS50097">
    <property type="entry name" value="BTB"/>
    <property type="match status" value="1"/>
</dbReference>
<dbReference type="OrthoDB" id="5275938at2759"/>
<evidence type="ECO:0000256" key="1">
    <source>
        <dbReference type="SAM" id="MobiDB-lite"/>
    </source>
</evidence>
<dbReference type="EMBL" id="MU004195">
    <property type="protein sequence ID" value="KAF2491510.1"/>
    <property type="molecule type" value="Genomic_DNA"/>
</dbReference>
<proteinExistence type="predicted"/>
<reference evidence="3" key="1">
    <citation type="journal article" date="2020" name="Stud. Mycol.">
        <title>101 Dothideomycetes genomes: a test case for predicting lifestyles and emergence of pathogens.</title>
        <authorList>
            <person name="Haridas S."/>
            <person name="Albert R."/>
            <person name="Binder M."/>
            <person name="Bloem J."/>
            <person name="Labutti K."/>
            <person name="Salamov A."/>
            <person name="Andreopoulos B."/>
            <person name="Baker S."/>
            <person name="Barry K."/>
            <person name="Bills G."/>
            <person name="Bluhm B."/>
            <person name="Cannon C."/>
            <person name="Castanera R."/>
            <person name="Culley D."/>
            <person name="Daum C."/>
            <person name="Ezra D."/>
            <person name="Gonzalez J."/>
            <person name="Henrissat B."/>
            <person name="Kuo A."/>
            <person name="Liang C."/>
            <person name="Lipzen A."/>
            <person name="Lutzoni F."/>
            <person name="Magnuson J."/>
            <person name="Mondo S."/>
            <person name="Nolan M."/>
            <person name="Ohm R."/>
            <person name="Pangilinan J."/>
            <person name="Park H.-J."/>
            <person name="Ramirez L."/>
            <person name="Alfaro M."/>
            <person name="Sun H."/>
            <person name="Tritt A."/>
            <person name="Yoshinaga Y."/>
            <person name="Zwiers L.-H."/>
            <person name="Turgeon B."/>
            <person name="Goodwin S."/>
            <person name="Spatafora J."/>
            <person name="Crous P."/>
            <person name="Grigoriev I."/>
        </authorList>
    </citation>
    <scope>NUCLEOTIDE SEQUENCE</scope>
    <source>
        <strain evidence="3">CBS 269.34</strain>
    </source>
</reference>
<feature type="region of interest" description="Disordered" evidence="1">
    <location>
        <begin position="330"/>
        <end position="360"/>
    </location>
</feature>
<organism evidence="3 4">
    <name type="scientific">Lophium mytilinum</name>
    <dbReference type="NCBI Taxonomy" id="390894"/>
    <lineage>
        <taxon>Eukaryota</taxon>
        <taxon>Fungi</taxon>
        <taxon>Dikarya</taxon>
        <taxon>Ascomycota</taxon>
        <taxon>Pezizomycotina</taxon>
        <taxon>Dothideomycetes</taxon>
        <taxon>Pleosporomycetidae</taxon>
        <taxon>Mytilinidiales</taxon>
        <taxon>Mytilinidiaceae</taxon>
        <taxon>Lophium</taxon>
    </lineage>
</organism>
<evidence type="ECO:0000313" key="3">
    <source>
        <dbReference type="EMBL" id="KAF2491510.1"/>
    </source>
</evidence>
<dbReference type="InterPro" id="IPR000210">
    <property type="entry name" value="BTB/POZ_dom"/>
</dbReference>
<gene>
    <name evidence="3" type="ORF">BU16DRAFT_565211</name>
</gene>
<accession>A0A6A6QHR4</accession>
<feature type="compositionally biased region" description="Polar residues" evidence="1">
    <location>
        <begin position="347"/>
        <end position="360"/>
    </location>
</feature>
<feature type="domain" description="BTB" evidence="2">
    <location>
        <begin position="20"/>
        <end position="98"/>
    </location>
</feature>
<evidence type="ECO:0000313" key="4">
    <source>
        <dbReference type="Proteomes" id="UP000799750"/>
    </source>
</evidence>
<dbReference type="AlphaFoldDB" id="A0A6A6QHR4"/>
<name>A0A6A6QHR4_9PEZI</name>
<evidence type="ECO:0000259" key="2">
    <source>
        <dbReference type="PROSITE" id="PS50097"/>
    </source>
</evidence>